<dbReference type="InterPro" id="IPR046537">
    <property type="entry name" value="DUF6602"/>
</dbReference>
<comment type="caution">
    <text evidence="2">The sequence shown here is derived from an EMBL/GenBank/DDBJ whole genome shotgun (WGS) entry which is preliminary data.</text>
</comment>
<dbReference type="AlphaFoldDB" id="A0AB73T4C0"/>
<evidence type="ECO:0000259" key="1">
    <source>
        <dbReference type="Pfam" id="PF20247"/>
    </source>
</evidence>
<dbReference type="Proteomes" id="UP000245412">
    <property type="component" value="Unassembled WGS sequence"/>
</dbReference>
<gene>
    <name evidence="2" type="ORF">C7383_106290</name>
</gene>
<protein>
    <recommendedName>
        <fullName evidence="1">DUF6602 domain-containing protein</fullName>
    </recommendedName>
</protein>
<sequence>MASEIFKNIIEQKIDVFASTFGDVANNIFTRKDKIFHPLEYGMYKERAAKELLMYTSNKSINISDGFLITSNNSVSTQCDIVMYKNNTIPLIDNGICKFFPIEIVKGIGEVKSTLDKKEFSDALIKLSKNKMLLDERSKSSITQLNKFDECNEIFTFLICNKLSFNFTEIDFDEVYKDISEVKYRHNVILSLHDGFFSYKLTDTDVLKKFASIIKGSELKNDDAIIWDFPHHIVDEADYKCDNHFIEINMDDEYNHIIQFLISINSLLDKINEYEFSFASYLTSDII</sequence>
<keyword evidence="3" id="KW-1185">Reference proteome</keyword>
<dbReference type="EMBL" id="QGGY01000006">
    <property type="protein sequence ID" value="PWJ75720.1"/>
    <property type="molecule type" value="Genomic_DNA"/>
</dbReference>
<evidence type="ECO:0000313" key="2">
    <source>
        <dbReference type="EMBL" id="PWJ75720.1"/>
    </source>
</evidence>
<proteinExistence type="predicted"/>
<reference evidence="2 3" key="1">
    <citation type="submission" date="2018-05" db="EMBL/GenBank/DDBJ databases">
        <authorList>
            <person name="Goeker M."/>
            <person name="Huntemann M."/>
            <person name="Clum A."/>
            <person name="Pillay M."/>
            <person name="Palaniappan K."/>
            <person name="Varghese N."/>
            <person name="Mikhailova N."/>
            <person name="Stamatis D."/>
            <person name="Reddy T."/>
            <person name="Daum C."/>
            <person name="Shapiro N."/>
            <person name="Ivanova N."/>
            <person name="Kyrpides N."/>
            <person name="Woyke T."/>
        </authorList>
    </citation>
    <scope>NUCLEOTIDE SEQUENCE [LARGE SCALE GENOMIC DNA]</scope>
    <source>
        <strain evidence="2 3">DSM 26524</strain>
    </source>
</reference>
<dbReference type="RefSeq" id="WP_109626636.1">
    <property type="nucleotide sequence ID" value="NZ_JANKBI010000004.1"/>
</dbReference>
<name>A0AB73T4C0_9FIRM</name>
<dbReference type="Pfam" id="PF20247">
    <property type="entry name" value="DUF6602"/>
    <property type="match status" value="1"/>
</dbReference>
<feature type="domain" description="DUF6602" evidence="1">
    <location>
        <begin position="32"/>
        <end position="129"/>
    </location>
</feature>
<accession>A0AB73T4C0</accession>
<dbReference type="CDD" id="cd21173">
    <property type="entry name" value="NucC-like"/>
    <property type="match status" value="1"/>
</dbReference>
<organism evidence="2 3">
    <name type="scientific">Murimonas intestini</name>
    <dbReference type="NCBI Taxonomy" id="1337051"/>
    <lineage>
        <taxon>Bacteria</taxon>
        <taxon>Bacillati</taxon>
        <taxon>Bacillota</taxon>
        <taxon>Clostridia</taxon>
        <taxon>Lachnospirales</taxon>
        <taxon>Lachnospiraceae</taxon>
        <taxon>Murimonas</taxon>
    </lineage>
</organism>
<evidence type="ECO:0000313" key="3">
    <source>
        <dbReference type="Proteomes" id="UP000245412"/>
    </source>
</evidence>